<keyword evidence="2" id="KW-1185">Reference proteome</keyword>
<name>A0A8S4QZU5_9NEOP</name>
<accession>A0A8S4QZU5</accession>
<protein>
    <submittedName>
        <fullName evidence="1">Jg35 protein</fullName>
    </submittedName>
</protein>
<dbReference type="AlphaFoldDB" id="A0A8S4QZU5"/>
<evidence type="ECO:0000313" key="2">
    <source>
        <dbReference type="Proteomes" id="UP000838756"/>
    </source>
</evidence>
<gene>
    <name evidence="1" type="primary">jg35</name>
    <name evidence="1" type="ORF">PAEG_LOCUS7743</name>
</gene>
<sequence>MVKENIVRKPACLRVLHNVLKGVHQSALGQRGGLQQPLLIVGGDPCSAVGGRFAKFHGSVPLDPSSTEPWNLELPTKGLCPAVDIYC</sequence>
<reference evidence="1" key="1">
    <citation type="submission" date="2022-03" db="EMBL/GenBank/DDBJ databases">
        <authorList>
            <person name="Lindestad O."/>
        </authorList>
    </citation>
    <scope>NUCLEOTIDE SEQUENCE</scope>
</reference>
<evidence type="ECO:0000313" key="1">
    <source>
        <dbReference type="EMBL" id="CAH2227214.1"/>
    </source>
</evidence>
<proteinExistence type="predicted"/>
<dbReference type="Proteomes" id="UP000838756">
    <property type="component" value="Unassembled WGS sequence"/>
</dbReference>
<dbReference type="EMBL" id="CAKXAJ010022620">
    <property type="protein sequence ID" value="CAH2227214.1"/>
    <property type="molecule type" value="Genomic_DNA"/>
</dbReference>
<comment type="caution">
    <text evidence="1">The sequence shown here is derived from an EMBL/GenBank/DDBJ whole genome shotgun (WGS) entry which is preliminary data.</text>
</comment>
<organism evidence="1 2">
    <name type="scientific">Pararge aegeria aegeria</name>
    <dbReference type="NCBI Taxonomy" id="348720"/>
    <lineage>
        <taxon>Eukaryota</taxon>
        <taxon>Metazoa</taxon>
        <taxon>Ecdysozoa</taxon>
        <taxon>Arthropoda</taxon>
        <taxon>Hexapoda</taxon>
        <taxon>Insecta</taxon>
        <taxon>Pterygota</taxon>
        <taxon>Neoptera</taxon>
        <taxon>Endopterygota</taxon>
        <taxon>Lepidoptera</taxon>
        <taxon>Glossata</taxon>
        <taxon>Ditrysia</taxon>
        <taxon>Papilionoidea</taxon>
        <taxon>Nymphalidae</taxon>
        <taxon>Satyrinae</taxon>
        <taxon>Satyrini</taxon>
        <taxon>Parargina</taxon>
        <taxon>Pararge</taxon>
    </lineage>
</organism>